<proteinExistence type="predicted"/>
<protein>
    <submittedName>
        <fullName evidence="1">Uncharacterized protein</fullName>
    </submittedName>
</protein>
<dbReference type="EMBL" id="JWZX01001621">
    <property type="protein sequence ID" value="KOO33024.1"/>
    <property type="molecule type" value="Genomic_DNA"/>
</dbReference>
<feature type="non-terminal residue" evidence="1">
    <location>
        <position position="196"/>
    </location>
</feature>
<comment type="caution">
    <text evidence="1">The sequence shown here is derived from an EMBL/GenBank/DDBJ whole genome shotgun (WGS) entry which is preliminary data.</text>
</comment>
<keyword evidence="2" id="KW-1185">Reference proteome</keyword>
<evidence type="ECO:0000313" key="1">
    <source>
        <dbReference type="EMBL" id="KOO33024.1"/>
    </source>
</evidence>
<dbReference type="Proteomes" id="UP000037460">
    <property type="component" value="Unassembled WGS sequence"/>
</dbReference>
<organism evidence="1 2">
    <name type="scientific">Chrysochromulina tobinii</name>
    <dbReference type="NCBI Taxonomy" id="1460289"/>
    <lineage>
        <taxon>Eukaryota</taxon>
        <taxon>Haptista</taxon>
        <taxon>Haptophyta</taxon>
        <taxon>Prymnesiophyceae</taxon>
        <taxon>Prymnesiales</taxon>
        <taxon>Chrysochromulinaceae</taxon>
        <taxon>Chrysochromulina</taxon>
    </lineage>
</organism>
<gene>
    <name evidence="1" type="ORF">Ctob_014275</name>
</gene>
<reference evidence="2" key="1">
    <citation type="journal article" date="2015" name="PLoS Genet.">
        <title>Genome Sequence and Transcriptome Analyses of Chrysochromulina tobin: Metabolic Tools for Enhanced Algal Fitness in the Prominent Order Prymnesiales (Haptophyceae).</title>
        <authorList>
            <person name="Hovde B.T."/>
            <person name="Deodato C.R."/>
            <person name="Hunsperger H.M."/>
            <person name="Ryken S.A."/>
            <person name="Yost W."/>
            <person name="Jha R.K."/>
            <person name="Patterson J."/>
            <person name="Monnat R.J. Jr."/>
            <person name="Barlow S.B."/>
            <person name="Starkenburg S.R."/>
            <person name="Cattolico R.A."/>
        </authorList>
    </citation>
    <scope>NUCLEOTIDE SEQUENCE</scope>
    <source>
        <strain evidence="2">CCMP291</strain>
    </source>
</reference>
<dbReference type="AlphaFoldDB" id="A0A0M0K2J4"/>
<sequence length="196" mass="20640">MHPRSCAFRVPPTASASTWGSTCSLSVPMASCRTASYLNASRPLRTCTGAASATLATTVRLGSRSTARRVLATILQPTYENDEACYRVELHALEEVDPAAAAIFGTIETHSEADCHIRIETHSEADCLVKTLWAAPGGAFRVGQLVQLVDGAHDDAHDARDGAHDGARMQAGLDARGGGARLARVCGTEAHGGTLW</sequence>
<evidence type="ECO:0000313" key="2">
    <source>
        <dbReference type="Proteomes" id="UP000037460"/>
    </source>
</evidence>
<name>A0A0M0K2J4_9EUKA</name>
<accession>A0A0M0K2J4</accession>